<name>A0A916WLC9_9BURK</name>
<reference evidence="2" key="2">
    <citation type="submission" date="2020-09" db="EMBL/GenBank/DDBJ databases">
        <authorList>
            <person name="Sun Q."/>
            <person name="Zhou Y."/>
        </authorList>
    </citation>
    <scope>NUCLEOTIDE SEQUENCE</scope>
    <source>
        <strain evidence="2">CGMCC 1.15322</strain>
    </source>
</reference>
<sequence>MHAAEKSVKRERVIYLALVVVVAGTTWVRDIRLKLVLDGNIDTLPRNAVQARNNLEAGSRLVGFV</sequence>
<reference evidence="2" key="1">
    <citation type="journal article" date="2014" name="Int. J. Syst. Evol. Microbiol.">
        <title>Complete genome sequence of Corynebacterium casei LMG S-19264T (=DSM 44701T), isolated from a smear-ripened cheese.</title>
        <authorList>
            <consortium name="US DOE Joint Genome Institute (JGI-PGF)"/>
            <person name="Walter F."/>
            <person name="Albersmeier A."/>
            <person name="Kalinowski J."/>
            <person name="Ruckert C."/>
        </authorList>
    </citation>
    <scope>NUCLEOTIDE SEQUENCE</scope>
    <source>
        <strain evidence="2">CGMCC 1.15322</strain>
    </source>
</reference>
<feature type="transmembrane region" description="Helical" evidence="1">
    <location>
        <begin position="12"/>
        <end position="28"/>
    </location>
</feature>
<evidence type="ECO:0000313" key="3">
    <source>
        <dbReference type="Proteomes" id="UP000620596"/>
    </source>
</evidence>
<keyword evidence="1" id="KW-0812">Transmembrane</keyword>
<keyword evidence="3" id="KW-1185">Reference proteome</keyword>
<protein>
    <submittedName>
        <fullName evidence="2">Uncharacterized protein</fullName>
    </submittedName>
</protein>
<comment type="caution">
    <text evidence="2">The sequence shown here is derived from an EMBL/GenBank/DDBJ whole genome shotgun (WGS) entry which is preliminary data.</text>
</comment>
<organism evidence="2 3">
    <name type="scientific">Polaromonas eurypsychrophila</name>
    <dbReference type="NCBI Taxonomy" id="1614635"/>
    <lineage>
        <taxon>Bacteria</taxon>
        <taxon>Pseudomonadati</taxon>
        <taxon>Pseudomonadota</taxon>
        <taxon>Betaproteobacteria</taxon>
        <taxon>Burkholderiales</taxon>
        <taxon>Comamonadaceae</taxon>
        <taxon>Polaromonas</taxon>
    </lineage>
</organism>
<dbReference type="AlphaFoldDB" id="A0A916WLC9"/>
<evidence type="ECO:0000313" key="2">
    <source>
        <dbReference type="EMBL" id="GGB08756.1"/>
    </source>
</evidence>
<dbReference type="Proteomes" id="UP000620596">
    <property type="component" value="Unassembled WGS sequence"/>
</dbReference>
<keyword evidence="1" id="KW-0472">Membrane</keyword>
<gene>
    <name evidence="2" type="ORF">GCM10011496_32050</name>
</gene>
<evidence type="ECO:0000256" key="1">
    <source>
        <dbReference type="SAM" id="Phobius"/>
    </source>
</evidence>
<keyword evidence="1" id="KW-1133">Transmembrane helix</keyword>
<proteinExistence type="predicted"/>
<dbReference type="EMBL" id="BMIG01000014">
    <property type="protein sequence ID" value="GGB08756.1"/>
    <property type="molecule type" value="Genomic_DNA"/>
</dbReference>
<accession>A0A916WLC9</accession>